<sequence length="260" mass="28409">MDFSEWYTSAEVVLQELEDWWAVQLVALSSGGVMLAGMPRDRDSDLEYRVLSLNAQGTISQEVIPPPNMRHNPMGTQDMFTSRQDRSQTSVTADSGAVYVVHSTTWVARDSSGETTVPSLTHVYSLDMDTRQWREVEGGYQSLPQSEGTVYSARGITPLPRISPLSVCLDGSLLLLGGLENSYRAYGFGYGDGSGPSSHDTYTDTAEVLDRDAQMWGGVAGGGVLQGLKLHGERAAVVHDQVLYVCGSRGVWMRYTSQGR</sequence>
<dbReference type="InterPro" id="IPR015915">
    <property type="entry name" value="Kelch-typ_b-propeller"/>
</dbReference>
<reference evidence="1 2" key="1">
    <citation type="journal article" date="2018" name="PLoS ONE">
        <title>The draft genome of Kipferlia bialata reveals reductive genome evolution in fornicate parasites.</title>
        <authorList>
            <person name="Tanifuji G."/>
            <person name="Takabayashi S."/>
            <person name="Kume K."/>
            <person name="Takagi M."/>
            <person name="Nakayama T."/>
            <person name="Kamikawa R."/>
            <person name="Inagaki Y."/>
            <person name="Hashimoto T."/>
        </authorList>
    </citation>
    <scope>NUCLEOTIDE SEQUENCE [LARGE SCALE GENOMIC DNA]</scope>
    <source>
        <strain evidence="1">NY0173</strain>
    </source>
</reference>
<gene>
    <name evidence="1" type="ORF">KIPB_010312</name>
</gene>
<keyword evidence="2" id="KW-1185">Reference proteome</keyword>
<comment type="caution">
    <text evidence="1">The sequence shown here is derived from an EMBL/GenBank/DDBJ whole genome shotgun (WGS) entry which is preliminary data.</text>
</comment>
<name>A0A9K3D6C9_9EUKA</name>
<dbReference type="SUPFAM" id="SSF117281">
    <property type="entry name" value="Kelch motif"/>
    <property type="match status" value="1"/>
</dbReference>
<dbReference type="AlphaFoldDB" id="A0A9K3D6C9"/>
<evidence type="ECO:0000313" key="1">
    <source>
        <dbReference type="EMBL" id="GIQ88133.1"/>
    </source>
</evidence>
<dbReference type="EMBL" id="BDIP01003797">
    <property type="protein sequence ID" value="GIQ88133.1"/>
    <property type="molecule type" value="Genomic_DNA"/>
</dbReference>
<dbReference type="Gene3D" id="2.120.10.80">
    <property type="entry name" value="Kelch-type beta propeller"/>
    <property type="match status" value="1"/>
</dbReference>
<evidence type="ECO:0000313" key="2">
    <source>
        <dbReference type="Proteomes" id="UP000265618"/>
    </source>
</evidence>
<proteinExistence type="predicted"/>
<accession>A0A9K3D6C9</accession>
<organism evidence="1 2">
    <name type="scientific">Kipferlia bialata</name>
    <dbReference type="NCBI Taxonomy" id="797122"/>
    <lineage>
        <taxon>Eukaryota</taxon>
        <taxon>Metamonada</taxon>
        <taxon>Carpediemonas-like organisms</taxon>
        <taxon>Kipferlia</taxon>
    </lineage>
</organism>
<dbReference type="Proteomes" id="UP000265618">
    <property type="component" value="Unassembled WGS sequence"/>
</dbReference>
<protein>
    <submittedName>
        <fullName evidence="1">Uncharacterized protein</fullName>
    </submittedName>
</protein>